<dbReference type="PANTHER" id="PTHR15204">
    <property type="entry name" value="LARGE PROLINE-RICH PROTEIN BAG6"/>
    <property type="match status" value="1"/>
</dbReference>
<dbReference type="Pfam" id="PF00240">
    <property type="entry name" value="ubiquitin"/>
    <property type="match status" value="1"/>
</dbReference>
<feature type="region of interest" description="Disordered" evidence="1">
    <location>
        <begin position="99"/>
        <end position="130"/>
    </location>
</feature>
<dbReference type="GO" id="GO:0071818">
    <property type="term" value="C:BAT3 complex"/>
    <property type="evidence" value="ECO:0007669"/>
    <property type="project" value="TreeGrafter"/>
</dbReference>
<dbReference type="AlphaFoldDB" id="A0AAV5MEL0"/>
<evidence type="ECO:0000256" key="1">
    <source>
        <dbReference type="SAM" id="MobiDB-lite"/>
    </source>
</evidence>
<feature type="compositionally biased region" description="Polar residues" evidence="1">
    <location>
        <begin position="452"/>
        <end position="470"/>
    </location>
</feature>
<dbReference type="Gene3D" id="3.10.20.90">
    <property type="entry name" value="Phosphatidylinositol 3-kinase Catalytic Subunit, Chain A, domain 1"/>
    <property type="match status" value="1"/>
</dbReference>
<feature type="compositionally biased region" description="Polar residues" evidence="1">
    <location>
        <begin position="655"/>
        <end position="677"/>
    </location>
</feature>
<dbReference type="InterPro" id="IPR019954">
    <property type="entry name" value="Ubiquitin_CS"/>
</dbReference>
<dbReference type="PANTHER" id="PTHR15204:SF5">
    <property type="entry name" value="LARGE PROLINE-RICH PROTEIN BAG6 ISOFORM X1"/>
    <property type="match status" value="1"/>
</dbReference>
<dbReference type="FunFam" id="3.10.20.90:FF:000154">
    <property type="entry name" value="Large proline-rich protein BAG6"/>
    <property type="match status" value="1"/>
</dbReference>
<reference evidence="3 4" key="1">
    <citation type="journal article" date="2021" name="Commun. Biol.">
        <title>The genome of Shorea leprosula (Dipterocarpaceae) highlights the ecological relevance of drought in aseasonal tropical rainforests.</title>
        <authorList>
            <person name="Ng K.K.S."/>
            <person name="Kobayashi M.J."/>
            <person name="Fawcett J.A."/>
            <person name="Hatakeyama M."/>
            <person name="Paape T."/>
            <person name="Ng C.H."/>
            <person name="Ang C.C."/>
            <person name="Tnah L.H."/>
            <person name="Lee C.T."/>
            <person name="Nishiyama T."/>
            <person name="Sese J."/>
            <person name="O'Brien M.J."/>
            <person name="Copetti D."/>
            <person name="Mohd Noor M.I."/>
            <person name="Ong R.C."/>
            <person name="Putra M."/>
            <person name="Sireger I.Z."/>
            <person name="Indrioko S."/>
            <person name="Kosugi Y."/>
            <person name="Izuno A."/>
            <person name="Isagi Y."/>
            <person name="Lee S.L."/>
            <person name="Shimizu K.K."/>
        </authorList>
    </citation>
    <scope>NUCLEOTIDE SEQUENCE [LARGE SCALE GENOMIC DNA]</scope>
    <source>
        <strain evidence="3">214</strain>
    </source>
</reference>
<feature type="region of interest" description="Disordered" evidence="1">
    <location>
        <begin position="445"/>
        <end position="472"/>
    </location>
</feature>
<feature type="compositionally biased region" description="Low complexity" evidence="1">
    <location>
        <begin position="112"/>
        <end position="130"/>
    </location>
</feature>
<feature type="region of interest" description="Disordered" evidence="1">
    <location>
        <begin position="824"/>
        <end position="854"/>
    </location>
</feature>
<feature type="region of interest" description="Disordered" evidence="1">
    <location>
        <begin position="692"/>
        <end position="726"/>
    </location>
</feature>
<dbReference type="PROSITE" id="PS00299">
    <property type="entry name" value="UBIQUITIN_1"/>
    <property type="match status" value="1"/>
</dbReference>
<dbReference type="PROSITE" id="PS50053">
    <property type="entry name" value="UBIQUITIN_2"/>
    <property type="match status" value="1"/>
</dbReference>
<dbReference type="GO" id="GO:0051787">
    <property type="term" value="F:misfolded protein binding"/>
    <property type="evidence" value="ECO:0007669"/>
    <property type="project" value="TreeGrafter"/>
</dbReference>
<feature type="region of interest" description="Disordered" evidence="1">
    <location>
        <begin position="175"/>
        <end position="224"/>
    </location>
</feature>
<dbReference type="InterPro" id="IPR000626">
    <property type="entry name" value="Ubiquitin-like_dom"/>
</dbReference>
<feature type="compositionally biased region" description="Basic and acidic residues" evidence="1">
    <location>
        <begin position="839"/>
        <end position="854"/>
    </location>
</feature>
<name>A0AAV5MEL0_9ROSI</name>
<evidence type="ECO:0000313" key="4">
    <source>
        <dbReference type="Proteomes" id="UP001054252"/>
    </source>
</evidence>
<evidence type="ECO:0000259" key="2">
    <source>
        <dbReference type="PROSITE" id="PS50053"/>
    </source>
</evidence>
<organism evidence="3 4">
    <name type="scientific">Rubroshorea leprosula</name>
    <dbReference type="NCBI Taxonomy" id="152421"/>
    <lineage>
        <taxon>Eukaryota</taxon>
        <taxon>Viridiplantae</taxon>
        <taxon>Streptophyta</taxon>
        <taxon>Embryophyta</taxon>
        <taxon>Tracheophyta</taxon>
        <taxon>Spermatophyta</taxon>
        <taxon>Magnoliopsida</taxon>
        <taxon>eudicotyledons</taxon>
        <taxon>Gunneridae</taxon>
        <taxon>Pentapetalae</taxon>
        <taxon>rosids</taxon>
        <taxon>malvids</taxon>
        <taxon>Malvales</taxon>
        <taxon>Dipterocarpaceae</taxon>
        <taxon>Rubroshorea</taxon>
    </lineage>
</organism>
<feature type="region of interest" description="Disordered" evidence="1">
    <location>
        <begin position="572"/>
        <end position="677"/>
    </location>
</feature>
<dbReference type="SMART" id="SM00213">
    <property type="entry name" value="UBQ"/>
    <property type="match status" value="1"/>
</dbReference>
<dbReference type="InterPro" id="IPR019956">
    <property type="entry name" value="Ubiquitin_dom"/>
</dbReference>
<evidence type="ECO:0000313" key="3">
    <source>
        <dbReference type="EMBL" id="GKV47454.1"/>
    </source>
</evidence>
<dbReference type="GO" id="GO:0031593">
    <property type="term" value="F:polyubiquitin modification-dependent protein binding"/>
    <property type="evidence" value="ECO:0007669"/>
    <property type="project" value="TreeGrafter"/>
</dbReference>
<feature type="compositionally biased region" description="Polar residues" evidence="1">
    <location>
        <begin position="692"/>
        <end position="717"/>
    </location>
</feature>
<feature type="compositionally biased region" description="Polar residues" evidence="1">
    <location>
        <begin position="99"/>
        <end position="111"/>
    </location>
</feature>
<sequence length="936" mass="98465">MAEQHSNEGSSTNNISWGSSNSSVELKIKTLDSQIFSFQVEKNMLVSLFKEKIAEKMGIPVGQQRLIFRGKVLKDDHPLSEYHVENGDTLHLVERQLAQPQVSSSAGTGETNGNSNNRGSDGSAGSGRNRVGQISHSVVLGTLNFGDQGEGVVPDMSQVIGAFLNSIGVGGQPTINVSNSTQSSTSAPQRNETDGSHSSISNQSQTGNQTQSAQSPPGHTFQFSPQVMQIPTTGAAVPLPSFHSPIPDSLRTLSDFITHMEEALSQNGYQPNASSANTRNIPRVDLPSDMRGLATLEALSIVLRHVEQLLGNHAINALSHIAGRLEQERDSSDPTVREQIQIESAQVGHAMQHLGALLLELGRTMLTLRMGQSPVQSSINAGPAVYISSSGPNPIMVQPFPIQTSSMFSGSNLPPNPTTLGPVGIGSAPRHINIHIHAGTSLAPVIPGVDSRASTGEGTQGERSSNTGSGSMRVLPVRNVVAATIPAARPGPSGFALSAQPAFYVPTSQPPSDSSLPNVLTELNSRMRNFVGNVQGENQVASGNNSGNEPPNNVAVGGAADPTVTLPVATAEREGQQPQPQSAEASKNDMTAAVVTSKEDASSCMVGATSCSSGEPMVKSDDATGSGSGSSGNSTKPVPLGLGLRGLERKRRNRQSQSPVQSADSETTSAPPDQNLNTRTVGQHLLQSFASRSSATNRIQANEAPSINPVVGNSRSSGGQGFDDPLDTANAVSQVLQSPALNGLLAGFSEQTGVGSPDVLRNMLQQLTQSPQIMNTVSQIAQQVDSQDLGNMFSGLGGGQSGGIDLSQMVQQMMPVVSQALGRGPNAPQPFPVVEPESQTDHGGRRLRETNKPSDQDFQINMQQVAQMVEQCDSPGDIFHAVVESAVQLHGGGRNPEDLLDELCCDEDLANEYAQMLQRDIHRHLEGNSSKNADSN</sequence>
<dbReference type="InterPro" id="IPR029071">
    <property type="entry name" value="Ubiquitin-like_domsf"/>
</dbReference>
<dbReference type="PRINTS" id="PR00348">
    <property type="entry name" value="UBIQUITIN"/>
</dbReference>
<proteinExistence type="predicted"/>
<feature type="compositionally biased region" description="Low complexity" evidence="1">
    <location>
        <begin position="542"/>
        <end position="553"/>
    </location>
</feature>
<feature type="domain" description="Ubiquitin-like" evidence="2">
    <location>
        <begin position="24"/>
        <end position="99"/>
    </location>
</feature>
<dbReference type="GO" id="GO:0036503">
    <property type="term" value="P:ERAD pathway"/>
    <property type="evidence" value="ECO:0007669"/>
    <property type="project" value="TreeGrafter"/>
</dbReference>
<dbReference type="Proteomes" id="UP001054252">
    <property type="component" value="Unassembled WGS sequence"/>
</dbReference>
<accession>A0AAV5MEL0</accession>
<protein>
    <recommendedName>
        <fullName evidence="2">Ubiquitin-like domain-containing protein</fullName>
    </recommendedName>
</protein>
<feature type="compositionally biased region" description="Low complexity" evidence="1">
    <location>
        <begin position="198"/>
        <end position="215"/>
    </location>
</feature>
<dbReference type="SUPFAM" id="SSF54236">
    <property type="entry name" value="Ubiquitin-like"/>
    <property type="match status" value="1"/>
</dbReference>
<gene>
    <name evidence="3" type="ORF">SLEP1_g54357</name>
</gene>
<keyword evidence="4" id="KW-1185">Reference proteome</keyword>
<feature type="compositionally biased region" description="Polar residues" evidence="1">
    <location>
        <begin position="175"/>
        <end position="190"/>
    </location>
</feature>
<comment type="caution">
    <text evidence="3">The sequence shown here is derived from an EMBL/GenBank/DDBJ whole genome shotgun (WGS) entry which is preliminary data.</text>
</comment>
<feature type="compositionally biased region" description="Polar residues" evidence="1">
    <location>
        <begin position="576"/>
        <end position="589"/>
    </location>
</feature>
<dbReference type="EMBL" id="BPVZ01000228">
    <property type="protein sequence ID" value="GKV47454.1"/>
    <property type="molecule type" value="Genomic_DNA"/>
</dbReference>
<feature type="region of interest" description="Disordered" evidence="1">
    <location>
        <begin position="537"/>
        <end position="560"/>
    </location>
</feature>